<accession>A0ABP5UM73</accession>
<dbReference type="RefSeq" id="WP_006894234.1">
    <property type="nucleotide sequence ID" value="NZ_BAAARB010000013.1"/>
</dbReference>
<dbReference type="Gene3D" id="4.10.640.10">
    <property type="entry name" value="Ribosomal protein S18"/>
    <property type="match status" value="1"/>
</dbReference>
<name>A0ABP5UM73_9ACTN</name>
<keyword evidence="2 4" id="KW-0689">Ribosomal protein</keyword>
<evidence type="ECO:0000256" key="1">
    <source>
        <dbReference type="ARBA" id="ARBA00005589"/>
    </source>
</evidence>
<dbReference type="InterPro" id="IPR036870">
    <property type="entry name" value="Ribosomal_bS18_sf"/>
</dbReference>
<dbReference type="PRINTS" id="PR00974">
    <property type="entry name" value="RIBOSOMALS18"/>
</dbReference>
<dbReference type="PANTHER" id="PTHR13479:SF40">
    <property type="entry name" value="SMALL RIBOSOMAL SUBUNIT PROTEIN BS18M"/>
    <property type="match status" value="1"/>
</dbReference>
<dbReference type="GO" id="GO:0005840">
    <property type="term" value="C:ribosome"/>
    <property type="evidence" value="ECO:0007669"/>
    <property type="project" value="UniProtKB-KW"/>
</dbReference>
<comment type="caution">
    <text evidence="5">The sequence shown here is derived from an EMBL/GenBank/DDBJ whole genome shotgun (WGS) entry which is preliminary data.</text>
</comment>
<dbReference type="Proteomes" id="UP001501170">
    <property type="component" value="Unassembled WGS sequence"/>
</dbReference>
<dbReference type="PANTHER" id="PTHR13479">
    <property type="entry name" value="30S RIBOSOMAL PROTEIN S18"/>
    <property type="match status" value="1"/>
</dbReference>
<evidence type="ECO:0000256" key="4">
    <source>
        <dbReference type="RuleBase" id="RU003910"/>
    </source>
</evidence>
<keyword evidence="6" id="KW-1185">Reference proteome</keyword>
<dbReference type="InterPro" id="IPR001648">
    <property type="entry name" value="Ribosomal_bS18"/>
</dbReference>
<dbReference type="Pfam" id="PF01084">
    <property type="entry name" value="Ribosomal_S18"/>
    <property type="match status" value="1"/>
</dbReference>
<protein>
    <submittedName>
        <fullName evidence="5">30S ribosomal protein S18</fullName>
    </submittedName>
</protein>
<comment type="similarity">
    <text evidence="1 4">Belongs to the bacterial ribosomal protein bS18 family.</text>
</comment>
<evidence type="ECO:0000313" key="5">
    <source>
        <dbReference type="EMBL" id="GAA2383791.1"/>
    </source>
</evidence>
<dbReference type="SUPFAM" id="SSF46911">
    <property type="entry name" value="Ribosomal protein S18"/>
    <property type="match status" value="1"/>
</dbReference>
<proteinExistence type="inferred from homology"/>
<gene>
    <name evidence="5" type="primary">rpsR_2</name>
    <name evidence="5" type="ORF">GCM10009855_25030</name>
</gene>
<dbReference type="EMBL" id="BAAARB010000013">
    <property type="protein sequence ID" value="GAA2383791.1"/>
    <property type="molecule type" value="Genomic_DNA"/>
</dbReference>
<keyword evidence="3 4" id="KW-0687">Ribonucleoprotein</keyword>
<evidence type="ECO:0000256" key="2">
    <source>
        <dbReference type="ARBA" id="ARBA00022980"/>
    </source>
</evidence>
<evidence type="ECO:0000256" key="3">
    <source>
        <dbReference type="ARBA" id="ARBA00023274"/>
    </source>
</evidence>
<evidence type="ECO:0000313" key="6">
    <source>
        <dbReference type="Proteomes" id="UP001501170"/>
    </source>
</evidence>
<reference evidence="6" key="1">
    <citation type="journal article" date="2019" name="Int. J. Syst. Evol. Microbiol.">
        <title>The Global Catalogue of Microorganisms (GCM) 10K type strain sequencing project: providing services to taxonomists for standard genome sequencing and annotation.</title>
        <authorList>
            <consortium name="The Broad Institute Genomics Platform"/>
            <consortium name="The Broad Institute Genome Sequencing Center for Infectious Disease"/>
            <person name="Wu L."/>
            <person name="Ma J."/>
        </authorList>
    </citation>
    <scope>NUCLEOTIDE SEQUENCE [LARGE SCALE GENOMIC DNA]</scope>
    <source>
        <strain evidence="6">JCM 16227</strain>
    </source>
</reference>
<dbReference type="NCBIfam" id="TIGR00165">
    <property type="entry name" value="S18"/>
    <property type="match status" value="1"/>
</dbReference>
<organism evidence="5 6">
    <name type="scientific">Gordonia cholesterolivorans</name>
    <dbReference type="NCBI Taxonomy" id="559625"/>
    <lineage>
        <taxon>Bacteria</taxon>
        <taxon>Bacillati</taxon>
        <taxon>Actinomycetota</taxon>
        <taxon>Actinomycetes</taxon>
        <taxon>Mycobacteriales</taxon>
        <taxon>Gordoniaceae</taxon>
        <taxon>Gordonia</taxon>
    </lineage>
</organism>
<sequence length="63" mass="7458">MREVKRRTADPNLTFDYKDTQTLRRFLTDRGRIRKRSVTGLSVQQQRRLAVAVRNAREMALLP</sequence>